<gene>
    <name evidence="1" type="primary">anmK</name>
    <name evidence="1" type="ORF">FVB9532_01005</name>
</gene>
<accession>A0AC61Y5H6</accession>
<evidence type="ECO:0000313" key="2">
    <source>
        <dbReference type="Proteomes" id="UP000356253"/>
    </source>
</evidence>
<sequence length="378" mass="42152">MGTKQYKVLGVMSGTSLDGIDIAYLEFEYINNWKATILHSETIPYTKEWYDLLKNSAELPLKDIYNLDERYTEYLAGIIQQFIRENTIEHLDAVCSHGHTVLHQPHKGLTVQIGNLAKLAKLIQQKVVCDFRVQDVELGGQGAPLVPIGDRLLFGEYNYCLNLGGFANISKEIEIEVGVEIEHEIENDLSIESRKKSKIKRVAYDICPMNTVLNEYASRLGVTFDSGGEIARNAEVNQELLARLNGLNFYKQQPPKSLGIEWVNSIIFPLLNESGCTSEEIIATFTAHVAFQLSENIQNNSAKKVLVTGGGAYNSYLIELLQQKTAAKIVLPQTDLIEFKEALIFGFLGVLRLENQINVLASVTGASKNHSSGKIYLP</sequence>
<reference evidence="1" key="1">
    <citation type="submission" date="2019-09" db="EMBL/GenBank/DDBJ databases">
        <authorList>
            <person name="Rodrigo-Torres L."/>
            <person name="Arahal R. D."/>
            <person name="Lucena T."/>
        </authorList>
    </citation>
    <scope>NUCLEOTIDE SEQUENCE</scope>
    <source>
        <strain evidence="1">ISS653</strain>
    </source>
</reference>
<comment type="caution">
    <text evidence="1">The sequence shown here is derived from an EMBL/GenBank/DDBJ whole genome shotgun (WGS) entry which is preliminary data.</text>
</comment>
<proteinExistence type="predicted"/>
<dbReference type="EC" id="2.7.1.170" evidence="1"/>
<name>A0AC61Y5H6_9FLAO</name>
<keyword evidence="1" id="KW-0418">Kinase</keyword>
<dbReference type="Proteomes" id="UP000356253">
    <property type="component" value="Unassembled WGS sequence"/>
</dbReference>
<dbReference type="EMBL" id="CABVMM010000003">
    <property type="protein sequence ID" value="VVU99748.1"/>
    <property type="molecule type" value="Genomic_DNA"/>
</dbReference>
<protein>
    <submittedName>
        <fullName evidence="1">Anhydro-N-acetylmuramic acid kinase</fullName>
        <ecNumber evidence="1">2.7.1.170</ecNumber>
    </submittedName>
</protein>
<keyword evidence="1" id="KW-0808">Transferase</keyword>
<evidence type="ECO:0000313" key="1">
    <source>
        <dbReference type="EMBL" id="VVU99748.1"/>
    </source>
</evidence>
<organism evidence="1 2">
    <name type="scientific">Mesonia oceanica</name>
    <dbReference type="NCBI Taxonomy" id="2687242"/>
    <lineage>
        <taxon>Bacteria</taxon>
        <taxon>Pseudomonadati</taxon>
        <taxon>Bacteroidota</taxon>
        <taxon>Flavobacteriia</taxon>
        <taxon>Flavobacteriales</taxon>
        <taxon>Flavobacteriaceae</taxon>
        <taxon>Mesonia</taxon>
    </lineage>
</organism>
<keyword evidence="2" id="KW-1185">Reference proteome</keyword>